<keyword evidence="1" id="KW-0472">Membrane</keyword>
<dbReference type="Proteomes" id="UP000585474">
    <property type="component" value="Unassembled WGS sequence"/>
</dbReference>
<accession>A0A7J0E8C0</accession>
<keyword evidence="3" id="KW-1185">Reference proteome</keyword>
<dbReference type="AlphaFoldDB" id="A0A7J0E8C0"/>
<gene>
    <name evidence="2" type="ORF">Acr_02g0009630</name>
</gene>
<feature type="transmembrane region" description="Helical" evidence="1">
    <location>
        <begin position="42"/>
        <end position="65"/>
    </location>
</feature>
<organism evidence="2 3">
    <name type="scientific">Actinidia rufa</name>
    <dbReference type="NCBI Taxonomy" id="165716"/>
    <lineage>
        <taxon>Eukaryota</taxon>
        <taxon>Viridiplantae</taxon>
        <taxon>Streptophyta</taxon>
        <taxon>Embryophyta</taxon>
        <taxon>Tracheophyta</taxon>
        <taxon>Spermatophyta</taxon>
        <taxon>Magnoliopsida</taxon>
        <taxon>eudicotyledons</taxon>
        <taxon>Gunneridae</taxon>
        <taxon>Pentapetalae</taxon>
        <taxon>asterids</taxon>
        <taxon>Ericales</taxon>
        <taxon>Actinidiaceae</taxon>
        <taxon>Actinidia</taxon>
    </lineage>
</organism>
<dbReference type="EMBL" id="BJWL01000002">
    <property type="protein sequence ID" value="GFY82723.1"/>
    <property type="molecule type" value="Genomic_DNA"/>
</dbReference>
<evidence type="ECO:0000313" key="2">
    <source>
        <dbReference type="EMBL" id="GFY82723.1"/>
    </source>
</evidence>
<dbReference type="OrthoDB" id="1710702at2759"/>
<protein>
    <submittedName>
        <fullName evidence="2">DHHC-type zinc finger family protein</fullName>
    </submittedName>
</protein>
<keyword evidence="1" id="KW-0812">Transmembrane</keyword>
<name>A0A7J0E8C0_9ERIC</name>
<comment type="caution">
    <text evidence="2">The sequence shown here is derived from an EMBL/GenBank/DDBJ whole genome shotgun (WGS) entry which is preliminary data.</text>
</comment>
<reference evidence="2 3" key="1">
    <citation type="submission" date="2019-07" db="EMBL/GenBank/DDBJ databases">
        <title>De Novo Assembly of kiwifruit Actinidia rufa.</title>
        <authorList>
            <person name="Sugita-Konishi S."/>
            <person name="Sato K."/>
            <person name="Mori E."/>
            <person name="Abe Y."/>
            <person name="Kisaki G."/>
            <person name="Hamano K."/>
            <person name="Suezawa K."/>
            <person name="Otani M."/>
            <person name="Fukuda T."/>
            <person name="Manabe T."/>
            <person name="Gomi K."/>
            <person name="Tabuchi M."/>
            <person name="Akimitsu K."/>
            <person name="Kataoka I."/>
        </authorList>
    </citation>
    <scope>NUCLEOTIDE SEQUENCE [LARGE SCALE GENOMIC DNA]</scope>
    <source>
        <strain evidence="3">cv. Fuchu</strain>
    </source>
</reference>
<evidence type="ECO:0000313" key="3">
    <source>
        <dbReference type="Proteomes" id="UP000585474"/>
    </source>
</evidence>
<proteinExistence type="predicted"/>
<keyword evidence="1" id="KW-1133">Transmembrane helix</keyword>
<feature type="transmembrane region" description="Helical" evidence="1">
    <location>
        <begin position="7"/>
        <end position="30"/>
    </location>
</feature>
<sequence length="98" mass="10776">MKQSCRFSLPVTVVISVIGYIYASTVFVFVNQWFGLRSSPGIMNAAAFTAVALMCTVNYAVAIFTDPGRIPATFMPDIEDADNPIHEIKRKVFAPQSI</sequence>
<evidence type="ECO:0000256" key="1">
    <source>
        <dbReference type="SAM" id="Phobius"/>
    </source>
</evidence>